<evidence type="ECO:0000256" key="1">
    <source>
        <dbReference type="SAM" id="Coils"/>
    </source>
</evidence>
<protein>
    <submittedName>
        <fullName evidence="2">Uncharacterized protein</fullName>
    </submittedName>
</protein>
<name>D7AYP1_NOCDD</name>
<dbReference type="Proteomes" id="UP000002219">
    <property type="component" value="Chromosome 1"/>
</dbReference>
<dbReference type="GeneID" id="91485204"/>
<proteinExistence type="predicted"/>
<gene>
    <name evidence="2" type="ordered locus">Ndas_2636</name>
</gene>
<dbReference type="RefSeq" id="WP_013153660.1">
    <property type="nucleotide sequence ID" value="NC_014210.1"/>
</dbReference>
<dbReference type="HOGENOM" id="CLU_2343876_0_0_11"/>
<keyword evidence="1" id="KW-0175">Coiled coil</keyword>
<sequence>MPEHTEPRTFDAVLQEFQRTNPGWTLRCNPGAVPGRRWAADSIELLTAEEIHWGFRNTILGPEIATVQKRLTREREALERWERAQREELEEWNDWED</sequence>
<reference evidence="2 3" key="1">
    <citation type="journal article" date="2010" name="Stand. Genomic Sci.">
        <title>Complete genome sequence of Nocardiopsis dassonvillei type strain (IMRU 509).</title>
        <authorList>
            <person name="Sun H."/>
            <person name="Lapidus A."/>
            <person name="Nolan M."/>
            <person name="Lucas S."/>
            <person name="Del Rio T.G."/>
            <person name="Tice H."/>
            <person name="Cheng J.F."/>
            <person name="Tapia R."/>
            <person name="Han C."/>
            <person name="Goodwin L."/>
            <person name="Pitluck S."/>
            <person name="Pagani I."/>
            <person name="Ivanova N."/>
            <person name="Mavromatis K."/>
            <person name="Mikhailova N."/>
            <person name="Pati A."/>
            <person name="Chen A."/>
            <person name="Palaniappan K."/>
            <person name="Land M."/>
            <person name="Hauser L."/>
            <person name="Chang Y.J."/>
            <person name="Jeffries C.D."/>
            <person name="Djao O.D."/>
            <person name="Rohde M."/>
            <person name="Sikorski J."/>
            <person name="Goker M."/>
            <person name="Woyke T."/>
            <person name="Bristow J."/>
            <person name="Eisen J.A."/>
            <person name="Markowitz V."/>
            <person name="Hugenholtz P."/>
            <person name="Kyrpides N.C."/>
            <person name="Klenk H.P."/>
        </authorList>
    </citation>
    <scope>NUCLEOTIDE SEQUENCE [LARGE SCALE GENOMIC DNA]</scope>
    <source>
        <strain evidence="3">ATCC 23218 / DSM 43111 / CIP 107115 / JCM 7437 / KCTC 9190 / NBRC 14626 / NCTC 10488 / NRRL B-5397 / IMRU 509</strain>
    </source>
</reference>
<evidence type="ECO:0000313" key="2">
    <source>
        <dbReference type="EMBL" id="ADH68053.1"/>
    </source>
</evidence>
<keyword evidence="3" id="KW-1185">Reference proteome</keyword>
<accession>D7AYP1</accession>
<organism evidence="2 3">
    <name type="scientific">Nocardiopsis dassonvillei (strain ATCC 23218 / DSM 43111 / CIP 107115 / JCM 7437 / KCTC 9190 / NBRC 14626 / NCTC 10488 / NRRL B-5397 / IMRU 509)</name>
    <name type="common">Actinomadura dassonvillei</name>
    <dbReference type="NCBI Taxonomy" id="446468"/>
    <lineage>
        <taxon>Bacteria</taxon>
        <taxon>Bacillati</taxon>
        <taxon>Actinomycetota</taxon>
        <taxon>Actinomycetes</taxon>
        <taxon>Streptosporangiales</taxon>
        <taxon>Nocardiopsidaceae</taxon>
        <taxon>Nocardiopsis</taxon>
    </lineage>
</organism>
<feature type="coiled-coil region" evidence="1">
    <location>
        <begin position="64"/>
        <end position="91"/>
    </location>
</feature>
<dbReference type="KEGG" id="nda:Ndas_2636"/>
<evidence type="ECO:0000313" key="3">
    <source>
        <dbReference type="Proteomes" id="UP000002219"/>
    </source>
</evidence>
<dbReference type="EMBL" id="CP002040">
    <property type="protein sequence ID" value="ADH68053.1"/>
    <property type="molecule type" value="Genomic_DNA"/>
</dbReference>
<dbReference type="AlphaFoldDB" id="D7AYP1"/>